<dbReference type="Pfam" id="PF04389">
    <property type="entry name" value="Peptidase_M28"/>
    <property type="match status" value="1"/>
</dbReference>
<comment type="caution">
    <text evidence="3">The sequence shown here is derived from an EMBL/GenBank/DDBJ whole genome shotgun (WGS) entry which is preliminary data.</text>
</comment>
<dbReference type="InterPro" id="IPR007484">
    <property type="entry name" value="Peptidase_M28"/>
</dbReference>
<keyword evidence="4" id="KW-1185">Reference proteome</keyword>
<sequence>MRTGHIAVAFLFSCLLLTQRASAQLAVDSSTILEDIRSWMEYLTTDRLRGRVEGSPQNQEVTRAIADYFSSLGLKPYLDSGLLHTFYRDNTDTSISTSNVIGWLPGSEKPEEFIVLSAHFDHVQVGYYNKTDKIYNGANDNASGTSVLLAIAKQLVLTGPYKRSIVFCAFNAEEAGLIGSADFADKINPEQIVAGINLEMLGYPQYGRQAVMLTGMYNSDLYKILRKRAEAASIRFRRERGDLFERSDNYSLAKKGIPAHTIMASDDREPCYHHPCDELKRMNIPNMAALAKGIIYMMQGLLDGSETPTRIRVQ</sequence>
<feature type="domain" description="Peptidase M28" evidence="2">
    <location>
        <begin position="99"/>
        <end position="297"/>
    </location>
</feature>
<dbReference type="InterPro" id="IPR045175">
    <property type="entry name" value="M28_fam"/>
</dbReference>
<dbReference type="Proteomes" id="UP001200145">
    <property type="component" value="Unassembled WGS sequence"/>
</dbReference>
<dbReference type="PANTHER" id="PTHR12147:SF26">
    <property type="entry name" value="PEPTIDASE M28 DOMAIN-CONTAINING PROTEIN"/>
    <property type="match status" value="1"/>
</dbReference>
<evidence type="ECO:0000259" key="2">
    <source>
        <dbReference type="Pfam" id="PF04389"/>
    </source>
</evidence>
<accession>A0ABS9BLI0</accession>
<evidence type="ECO:0000256" key="1">
    <source>
        <dbReference type="SAM" id="SignalP"/>
    </source>
</evidence>
<organism evidence="3 4">
    <name type="scientific">Flavihumibacter fluminis</name>
    <dbReference type="NCBI Taxonomy" id="2909236"/>
    <lineage>
        <taxon>Bacteria</taxon>
        <taxon>Pseudomonadati</taxon>
        <taxon>Bacteroidota</taxon>
        <taxon>Chitinophagia</taxon>
        <taxon>Chitinophagales</taxon>
        <taxon>Chitinophagaceae</taxon>
        <taxon>Flavihumibacter</taxon>
    </lineage>
</organism>
<proteinExistence type="predicted"/>
<dbReference type="EMBL" id="JAKEVY010000005">
    <property type="protein sequence ID" value="MCF1716536.1"/>
    <property type="molecule type" value="Genomic_DNA"/>
</dbReference>
<gene>
    <name evidence="3" type="ORF">L0U88_17980</name>
</gene>
<feature type="chain" id="PRO_5047292468" evidence="1">
    <location>
        <begin position="24"/>
        <end position="314"/>
    </location>
</feature>
<dbReference type="Gene3D" id="3.40.630.10">
    <property type="entry name" value="Zn peptidases"/>
    <property type="match status" value="1"/>
</dbReference>
<dbReference type="SUPFAM" id="SSF53187">
    <property type="entry name" value="Zn-dependent exopeptidases"/>
    <property type="match status" value="1"/>
</dbReference>
<dbReference type="RefSeq" id="WP_234867815.1">
    <property type="nucleotide sequence ID" value="NZ_JAKEVY010000005.1"/>
</dbReference>
<dbReference type="PANTHER" id="PTHR12147">
    <property type="entry name" value="METALLOPEPTIDASE M28 FAMILY MEMBER"/>
    <property type="match status" value="1"/>
</dbReference>
<reference evidence="3 4" key="1">
    <citation type="submission" date="2022-01" db="EMBL/GenBank/DDBJ databases">
        <title>Flavihumibacter sp. nov., isolated from sediment of a river.</title>
        <authorList>
            <person name="Liu H."/>
        </authorList>
    </citation>
    <scope>NUCLEOTIDE SEQUENCE [LARGE SCALE GENOMIC DNA]</scope>
    <source>
        <strain evidence="3 4">RY-1</strain>
    </source>
</reference>
<protein>
    <submittedName>
        <fullName evidence="3">M28 family peptidase</fullName>
    </submittedName>
</protein>
<keyword evidence="1" id="KW-0732">Signal</keyword>
<name>A0ABS9BLI0_9BACT</name>
<evidence type="ECO:0000313" key="4">
    <source>
        <dbReference type="Proteomes" id="UP001200145"/>
    </source>
</evidence>
<evidence type="ECO:0000313" key="3">
    <source>
        <dbReference type="EMBL" id="MCF1716536.1"/>
    </source>
</evidence>
<feature type="signal peptide" evidence="1">
    <location>
        <begin position="1"/>
        <end position="23"/>
    </location>
</feature>